<dbReference type="RefSeq" id="WP_251517768.1">
    <property type="nucleotide sequence ID" value="NZ_JAMBON010000071.1"/>
</dbReference>
<sequence>MFGLSDLIGLVISAFIIFPVVIFLRELGYMIAGFLFGAKNCRITMGSGPRVFKLGIFDVRKYYHLYSWFSYDDLRNNSKFAYVVLYASPIMLNVILGLIINALIANGYITEYVTFWNRFVFYAFFYVLFDAVPMKTVNGKPNNGMIIYQMLRHGKRTDYNPEPFLPSTSEVEEEYQEKMEKIKEKINESISEKK</sequence>
<dbReference type="EMBL" id="JBHUDE010000015">
    <property type="protein sequence ID" value="MFD1606822.1"/>
    <property type="molecule type" value="Genomic_DNA"/>
</dbReference>
<evidence type="ECO:0000313" key="3">
    <source>
        <dbReference type="Proteomes" id="UP001597221"/>
    </source>
</evidence>
<gene>
    <name evidence="2" type="ORF">ACFSBH_04060</name>
</gene>
<feature type="transmembrane region" description="Helical" evidence="1">
    <location>
        <begin position="115"/>
        <end position="132"/>
    </location>
</feature>
<keyword evidence="1" id="KW-1133">Transmembrane helix</keyword>
<name>A0ABW4HNV6_9BACI</name>
<reference evidence="3" key="1">
    <citation type="journal article" date="2019" name="Int. J. Syst. Evol. Microbiol.">
        <title>The Global Catalogue of Microorganisms (GCM) 10K type strain sequencing project: providing services to taxonomists for standard genome sequencing and annotation.</title>
        <authorList>
            <consortium name="The Broad Institute Genomics Platform"/>
            <consortium name="The Broad Institute Genome Sequencing Center for Infectious Disease"/>
            <person name="Wu L."/>
            <person name="Ma J."/>
        </authorList>
    </citation>
    <scope>NUCLEOTIDE SEQUENCE [LARGE SCALE GENOMIC DNA]</scope>
    <source>
        <strain evidence="3">CGMCC 1.12376</strain>
    </source>
</reference>
<keyword evidence="3" id="KW-1185">Reference proteome</keyword>
<keyword evidence="1" id="KW-0812">Transmembrane</keyword>
<feature type="transmembrane region" description="Helical" evidence="1">
    <location>
        <begin position="80"/>
        <end position="109"/>
    </location>
</feature>
<organism evidence="2 3">
    <name type="scientific">Oceanobacillus luteolus</name>
    <dbReference type="NCBI Taxonomy" id="1274358"/>
    <lineage>
        <taxon>Bacteria</taxon>
        <taxon>Bacillati</taxon>
        <taxon>Bacillota</taxon>
        <taxon>Bacilli</taxon>
        <taxon>Bacillales</taxon>
        <taxon>Bacillaceae</taxon>
        <taxon>Oceanobacillus</taxon>
    </lineage>
</organism>
<comment type="caution">
    <text evidence="2">The sequence shown here is derived from an EMBL/GenBank/DDBJ whole genome shotgun (WGS) entry which is preliminary data.</text>
</comment>
<keyword evidence="1" id="KW-0472">Membrane</keyword>
<proteinExistence type="predicted"/>
<accession>A0ABW4HNV6</accession>
<evidence type="ECO:0000313" key="2">
    <source>
        <dbReference type="EMBL" id="MFD1606822.1"/>
    </source>
</evidence>
<protein>
    <submittedName>
        <fullName evidence="2">Uncharacterized protein</fullName>
    </submittedName>
</protein>
<evidence type="ECO:0000256" key="1">
    <source>
        <dbReference type="SAM" id="Phobius"/>
    </source>
</evidence>
<dbReference type="Proteomes" id="UP001597221">
    <property type="component" value="Unassembled WGS sequence"/>
</dbReference>